<evidence type="ECO:0000313" key="2">
    <source>
        <dbReference type="EMBL" id="SLM32247.1"/>
    </source>
</evidence>
<dbReference type="AlphaFoldDB" id="A0A1W1HIB1"/>
<reference evidence="2 3" key="1">
    <citation type="submission" date="2017-03" db="EMBL/GenBank/DDBJ databases">
        <authorList>
            <person name="Afonso C.L."/>
            <person name="Miller P.J."/>
            <person name="Scott M.A."/>
            <person name="Spackman E."/>
            <person name="Goraichik I."/>
            <person name="Dimitrov K.M."/>
            <person name="Suarez D.L."/>
            <person name="Swayne D.E."/>
        </authorList>
    </citation>
    <scope>NUCLEOTIDE SEQUENCE [LARGE SCALE GENOMIC DNA]</scope>
    <source>
        <strain evidence="2">PRJEB14757</strain>
    </source>
</reference>
<dbReference type="InterPro" id="IPR007712">
    <property type="entry name" value="RelE/ParE_toxin"/>
</dbReference>
<evidence type="ECO:0000256" key="1">
    <source>
        <dbReference type="ARBA" id="ARBA00022649"/>
    </source>
</evidence>
<dbReference type="STRING" id="1246637.MTBBW1_600077"/>
<evidence type="ECO:0008006" key="4">
    <source>
        <dbReference type="Google" id="ProtNLM"/>
    </source>
</evidence>
<evidence type="ECO:0000313" key="3">
    <source>
        <dbReference type="Proteomes" id="UP000191931"/>
    </source>
</evidence>
<keyword evidence="3" id="KW-1185">Reference proteome</keyword>
<dbReference type="Pfam" id="PF05016">
    <property type="entry name" value="ParE_toxin"/>
    <property type="match status" value="1"/>
</dbReference>
<sequence length="101" mass="12135">MQKGMLFLIPYGVMAVNDFKERYTKDFLKDLKKIKSDFSLQERLKSKIQEILKNPYHYKSLRNVLKNRRRTHISSFVLIFEVIDSEGVVAFHVFKHHDEVY</sequence>
<dbReference type="Gene3D" id="3.30.2310.20">
    <property type="entry name" value="RelE-like"/>
    <property type="match status" value="1"/>
</dbReference>
<accession>A0A1W1HIB1</accession>
<name>A0A1W1HIB1_9BACT</name>
<gene>
    <name evidence="2" type="ORF">MTBBW1_600077</name>
</gene>
<dbReference type="SUPFAM" id="SSF143011">
    <property type="entry name" value="RelE-like"/>
    <property type="match status" value="1"/>
</dbReference>
<dbReference type="Proteomes" id="UP000191931">
    <property type="component" value="Unassembled WGS sequence"/>
</dbReference>
<dbReference type="InterPro" id="IPR035093">
    <property type="entry name" value="RelE/ParE_toxin_dom_sf"/>
</dbReference>
<protein>
    <recommendedName>
        <fullName evidence="4">Plasmid stabilization system</fullName>
    </recommendedName>
</protein>
<dbReference type="EMBL" id="FWEV01000304">
    <property type="protein sequence ID" value="SLM32247.1"/>
    <property type="molecule type" value="Genomic_DNA"/>
</dbReference>
<organism evidence="2 3">
    <name type="scientific">Desulfamplus magnetovallimortis</name>
    <dbReference type="NCBI Taxonomy" id="1246637"/>
    <lineage>
        <taxon>Bacteria</taxon>
        <taxon>Pseudomonadati</taxon>
        <taxon>Thermodesulfobacteriota</taxon>
        <taxon>Desulfobacteria</taxon>
        <taxon>Desulfobacterales</taxon>
        <taxon>Desulfobacteraceae</taxon>
        <taxon>Desulfamplus</taxon>
    </lineage>
</organism>
<keyword evidence="1" id="KW-1277">Toxin-antitoxin system</keyword>
<proteinExistence type="predicted"/>
<dbReference type="NCBIfam" id="TIGR02385">
    <property type="entry name" value="RelE_StbE"/>
    <property type="match status" value="1"/>
</dbReference>